<gene>
    <name evidence="3" type="ORF">PXEA_LOCUS17919</name>
</gene>
<dbReference type="OrthoDB" id="9991467at2759"/>
<dbReference type="EMBL" id="CAAALY010067960">
    <property type="protein sequence ID" value="VEL24479.1"/>
    <property type="molecule type" value="Genomic_DNA"/>
</dbReference>
<evidence type="ECO:0000313" key="3">
    <source>
        <dbReference type="EMBL" id="VEL24479.1"/>
    </source>
</evidence>
<comment type="caution">
    <text evidence="3">The sequence shown here is derived from an EMBL/GenBank/DDBJ whole genome shotgun (WGS) entry which is preliminary data.</text>
</comment>
<feature type="non-terminal residue" evidence="3">
    <location>
        <position position="153"/>
    </location>
</feature>
<evidence type="ECO:0000313" key="4">
    <source>
        <dbReference type="Proteomes" id="UP000784294"/>
    </source>
</evidence>
<dbReference type="PANTHER" id="PTHR13123:SF7">
    <property type="entry name" value="LD30288P"/>
    <property type="match status" value="1"/>
</dbReference>
<evidence type="ECO:0000256" key="2">
    <source>
        <dbReference type="ARBA" id="ARBA00022786"/>
    </source>
</evidence>
<dbReference type="GO" id="GO:0005737">
    <property type="term" value="C:cytoplasm"/>
    <property type="evidence" value="ECO:0007669"/>
    <property type="project" value="TreeGrafter"/>
</dbReference>
<dbReference type="GO" id="GO:0016567">
    <property type="term" value="P:protein ubiquitination"/>
    <property type="evidence" value="ECO:0007669"/>
    <property type="project" value="UniProtKB-UniPathway"/>
</dbReference>
<proteinExistence type="predicted"/>
<dbReference type="PANTHER" id="PTHR13123">
    <property type="entry name" value="LD30288P"/>
    <property type="match status" value="1"/>
</dbReference>
<keyword evidence="2" id="KW-0833">Ubl conjugation pathway</keyword>
<evidence type="ECO:0000256" key="1">
    <source>
        <dbReference type="ARBA" id="ARBA00004906"/>
    </source>
</evidence>
<comment type="pathway">
    <text evidence="1">Protein modification; protein ubiquitination.</text>
</comment>
<dbReference type="InterPro" id="IPR040394">
    <property type="entry name" value="FBX25/32"/>
</dbReference>
<accession>A0A3S5CIL8</accession>
<organism evidence="3 4">
    <name type="scientific">Protopolystoma xenopodis</name>
    <dbReference type="NCBI Taxonomy" id="117903"/>
    <lineage>
        <taxon>Eukaryota</taxon>
        <taxon>Metazoa</taxon>
        <taxon>Spiralia</taxon>
        <taxon>Lophotrochozoa</taxon>
        <taxon>Platyhelminthes</taxon>
        <taxon>Monogenea</taxon>
        <taxon>Polyopisthocotylea</taxon>
        <taxon>Polystomatidea</taxon>
        <taxon>Polystomatidae</taxon>
        <taxon>Protopolystoma</taxon>
    </lineage>
</organism>
<reference evidence="3" key="1">
    <citation type="submission" date="2018-11" db="EMBL/GenBank/DDBJ databases">
        <authorList>
            <consortium name="Pathogen Informatics"/>
        </authorList>
    </citation>
    <scope>NUCLEOTIDE SEQUENCE</scope>
</reference>
<protein>
    <submittedName>
        <fullName evidence="3">Uncharacterized protein</fullName>
    </submittedName>
</protein>
<name>A0A3S5CIL8_9PLAT</name>
<dbReference type="AlphaFoldDB" id="A0A3S5CIL8"/>
<dbReference type="GO" id="GO:0019005">
    <property type="term" value="C:SCF ubiquitin ligase complex"/>
    <property type="evidence" value="ECO:0007669"/>
    <property type="project" value="TreeGrafter"/>
</dbReference>
<dbReference type="Proteomes" id="UP000784294">
    <property type="component" value="Unassembled WGS sequence"/>
</dbReference>
<dbReference type="GO" id="GO:0005634">
    <property type="term" value="C:nucleus"/>
    <property type="evidence" value="ECO:0007669"/>
    <property type="project" value="TreeGrafter"/>
</dbReference>
<keyword evidence="4" id="KW-1185">Reference proteome</keyword>
<sequence length="153" mass="17897">MSPHWVSVKIWRLRILEMYRKSLHENSQEFAGAYPNMIFYQPHCFLKASATREVVSTTPLSEVLQKIDLRAAIRDVRRFNYVCKVLTFDKINCKIIHVLITQRLNSLILASCNQTALFRKLLDDLRESLELHKYGHIGSAILWQSHLNALEKM</sequence>
<dbReference type="UniPathway" id="UPA00143"/>